<keyword evidence="2" id="KW-1185">Reference proteome</keyword>
<proteinExistence type="predicted"/>
<evidence type="ECO:0000313" key="1">
    <source>
        <dbReference type="EMBL" id="ATS94025.1"/>
    </source>
</evidence>
<evidence type="ECO:0000313" key="2">
    <source>
        <dbReference type="Proteomes" id="UP000240663"/>
    </source>
</evidence>
<reference evidence="1 2" key="1">
    <citation type="submission" date="2017-09" db="EMBL/GenBank/DDBJ databases">
        <title>Complete genome sequence of bacteriophage (DU_PP_V) infecting Pectobacterium spp.</title>
        <authorList>
            <person name="Park T.-H."/>
        </authorList>
    </citation>
    <scope>NUCLEOTIDE SEQUENCE [LARGE SCALE GENOMIC DNA]</scope>
</reference>
<organism evidence="1 2">
    <name type="scientific">Pectobacterium phage DU_PP_V</name>
    <dbReference type="NCBI Taxonomy" id="2041492"/>
    <lineage>
        <taxon>Viruses</taxon>
        <taxon>Duplodnaviria</taxon>
        <taxon>Heunggongvirae</taxon>
        <taxon>Uroviricota</taxon>
        <taxon>Caudoviricetes</taxon>
        <taxon>Demerecviridae</taxon>
        <taxon>Mccorquodalevirinae</taxon>
        <taxon>Hongcheonvirus</taxon>
        <taxon>Hongcheonvirus DUPPV</taxon>
    </lineage>
</organism>
<accession>A0A2D2W6V3</accession>
<protein>
    <submittedName>
        <fullName evidence="1">Uncharacterized protein</fullName>
    </submittedName>
</protein>
<name>A0A2D2W6V3_9CAUD</name>
<sequence length="87" mass="10381">MFYPEIINRYIGVLKENSIFLQPTPSPDYPFLEEHLYWMLLELLDNPEQSLTKKHRWLGFVQGVMAYKGYLDVQEERDLTRGIFLGK</sequence>
<dbReference type="EMBL" id="MF979564">
    <property type="protein sequence ID" value="ATS94025.1"/>
    <property type="molecule type" value="Genomic_DNA"/>
</dbReference>
<dbReference type="Proteomes" id="UP000240663">
    <property type="component" value="Segment"/>
</dbReference>
<gene>
    <name evidence="1" type="ORF">P13BB106kb_p041</name>
</gene>